<feature type="transmembrane region" description="Helical" evidence="8">
    <location>
        <begin position="396"/>
        <end position="413"/>
    </location>
</feature>
<accession>A0ABN9Y361</accession>
<evidence type="ECO:0000313" key="11">
    <source>
        <dbReference type="Proteomes" id="UP001189429"/>
    </source>
</evidence>
<dbReference type="PANTHER" id="PTHR31595">
    <property type="entry name" value="LONG-CHAIN-ALCOHOL O-FATTY-ACYLTRANSFERASE 3-RELATED"/>
    <property type="match status" value="1"/>
</dbReference>
<evidence type="ECO:0000256" key="2">
    <source>
        <dbReference type="ARBA" id="ARBA00005179"/>
    </source>
</evidence>
<feature type="transmembrane region" description="Helical" evidence="8">
    <location>
        <begin position="56"/>
        <end position="77"/>
    </location>
</feature>
<comment type="pathway">
    <text evidence="2">Secondary metabolite biosynthesis.</text>
</comment>
<comment type="similarity">
    <text evidence="3">Belongs to the wax synthase family.</text>
</comment>
<sequence length="444" mass="47232">MALSLRGRALVVSPADPEADSEVKAVSLLGLAVLAAVAALGYGLRRAAWLGRPGRSGTLAALWVGCAVAPFAVLHAHGPFRSLLAHFTLAFLGVVGSFRLLELILGTGPRGFDRSFKNFIVYFSSPAEVLFDEAGEFKRSPPGRLMEILLRLAAHMLMGAVLLSVGKATDFVPFLERGSRPVEMPHFGLPASLPGLWLQAAFVYCLLTTAMLMHRVPVAMLGIDTVDPMRAPLLLSTSVRDFWGRRWNLLIHRLMKRTFFAPLARGSPGAGRHLGGLLAFAMSGLFHEYMWFAVNWFQVGPATYVPGQVLLFFLVQFCLCAAEAALAGTRAGRWASGLPAGLRTAGTTLVTLPAAPLFLHGLHGAGMMAQCAEQSATLDLLPRGADAAGLRQTVPLDWACLAAFASAVLGLRCRARLRARAWGGAGKAARLATQVDGASTLVGG</sequence>
<protein>
    <recommendedName>
        <fullName evidence="9">Wax synthase domain-containing protein</fullName>
    </recommendedName>
</protein>
<name>A0ABN9Y361_9DINO</name>
<comment type="caution">
    <text evidence="10">The sequence shown here is derived from an EMBL/GenBank/DDBJ whole genome shotgun (WGS) entry which is preliminary data.</text>
</comment>
<feature type="transmembrane region" description="Helical" evidence="8">
    <location>
        <begin position="309"/>
        <end position="328"/>
    </location>
</feature>
<feature type="transmembrane region" description="Helical" evidence="8">
    <location>
        <begin position="340"/>
        <end position="359"/>
    </location>
</feature>
<evidence type="ECO:0000256" key="3">
    <source>
        <dbReference type="ARBA" id="ARBA00007282"/>
    </source>
</evidence>
<dbReference type="InterPro" id="IPR044851">
    <property type="entry name" value="Wax_synthase"/>
</dbReference>
<evidence type="ECO:0000256" key="8">
    <source>
        <dbReference type="SAM" id="Phobius"/>
    </source>
</evidence>
<reference evidence="10" key="1">
    <citation type="submission" date="2023-10" db="EMBL/GenBank/DDBJ databases">
        <authorList>
            <person name="Chen Y."/>
            <person name="Shah S."/>
            <person name="Dougan E. K."/>
            <person name="Thang M."/>
            <person name="Chan C."/>
        </authorList>
    </citation>
    <scope>NUCLEOTIDE SEQUENCE [LARGE SCALE GENOMIC DNA]</scope>
</reference>
<dbReference type="Pfam" id="PF13813">
    <property type="entry name" value="MBOAT_2"/>
    <property type="match status" value="1"/>
</dbReference>
<keyword evidence="5 8" id="KW-0812">Transmembrane</keyword>
<gene>
    <name evidence="10" type="ORF">PCOR1329_LOCUS82094</name>
</gene>
<keyword evidence="4" id="KW-0808">Transferase</keyword>
<keyword evidence="11" id="KW-1185">Reference proteome</keyword>
<keyword evidence="7 8" id="KW-0472">Membrane</keyword>
<feature type="transmembrane region" description="Helical" evidence="8">
    <location>
        <begin position="25"/>
        <end position="44"/>
    </location>
</feature>
<comment type="subcellular location">
    <subcellularLocation>
        <location evidence="1">Membrane</location>
        <topology evidence="1">Multi-pass membrane protein</topology>
    </subcellularLocation>
</comment>
<dbReference type="InterPro" id="IPR032805">
    <property type="entry name" value="Wax_synthase_dom"/>
</dbReference>
<evidence type="ECO:0000259" key="9">
    <source>
        <dbReference type="Pfam" id="PF13813"/>
    </source>
</evidence>
<dbReference type="PANTHER" id="PTHR31595:SF57">
    <property type="entry name" value="OS04G0481900 PROTEIN"/>
    <property type="match status" value="1"/>
</dbReference>
<dbReference type="Proteomes" id="UP001189429">
    <property type="component" value="Unassembled WGS sequence"/>
</dbReference>
<feature type="transmembrane region" description="Helical" evidence="8">
    <location>
        <begin position="274"/>
        <end position="297"/>
    </location>
</feature>
<evidence type="ECO:0000256" key="5">
    <source>
        <dbReference type="ARBA" id="ARBA00022692"/>
    </source>
</evidence>
<organism evidence="10 11">
    <name type="scientific">Prorocentrum cordatum</name>
    <dbReference type="NCBI Taxonomy" id="2364126"/>
    <lineage>
        <taxon>Eukaryota</taxon>
        <taxon>Sar</taxon>
        <taxon>Alveolata</taxon>
        <taxon>Dinophyceae</taxon>
        <taxon>Prorocentrales</taxon>
        <taxon>Prorocentraceae</taxon>
        <taxon>Prorocentrum</taxon>
    </lineage>
</organism>
<evidence type="ECO:0000256" key="7">
    <source>
        <dbReference type="ARBA" id="ARBA00023136"/>
    </source>
</evidence>
<evidence type="ECO:0000256" key="6">
    <source>
        <dbReference type="ARBA" id="ARBA00022989"/>
    </source>
</evidence>
<proteinExistence type="inferred from homology"/>
<feature type="domain" description="Wax synthase" evidence="9">
    <location>
        <begin position="228"/>
        <end position="295"/>
    </location>
</feature>
<keyword evidence="6 8" id="KW-1133">Transmembrane helix</keyword>
<feature type="transmembrane region" description="Helical" evidence="8">
    <location>
        <begin position="148"/>
        <end position="166"/>
    </location>
</feature>
<evidence type="ECO:0000313" key="10">
    <source>
        <dbReference type="EMBL" id="CAK0906932.1"/>
    </source>
</evidence>
<evidence type="ECO:0000256" key="1">
    <source>
        <dbReference type="ARBA" id="ARBA00004141"/>
    </source>
</evidence>
<evidence type="ECO:0000256" key="4">
    <source>
        <dbReference type="ARBA" id="ARBA00022679"/>
    </source>
</evidence>
<dbReference type="EMBL" id="CAUYUJ010021771">
    <property type="protein sequence ID" value="CAK0906932.1"/>
    <property type="molecule type" value="Genomic_DNA"/>
</dbReference>
<feature type="transmembrane region" description="Helical" evidence="8">
    <location>
        <begin position="83"/>
        <end position="105"/>
    </location>
</feature>
<feature type="transmembrane region" description="Helical" evidence="8">
    <location>
        <begin position="186"/>
        <end position="207"/>
    </location>
</feature>